<evidence type="ECO:0000313" key="7">
    <source>
        <dbReference type="EMBL" id="BBF68161.1"/>
    </source>
</evidence>
<comment type="subcellular location">
    <subcellularLocation>
        <location evidence="1">Membrane</location>
        <topology evidence="1">Single-pass membrane protein</topology>
    </subcellularLocation>
</comment>
<evidence type="ECO:0000259" key="6">
    <source>
        <dbReference type="Pfam" id="PF04357"/>
    </source>
</evidence>
<evidence type="ECO:0000313" key="8">
    <source>
        <dbReference type="Proteomes" id="UP001059971"/>
    </source>
</evidence>
<dbReference type="RefSeq" id="WP_261935694.1">
    <property type="nucleotide sequence ID" value="NZ_AP018817.1"/>
</dbReference>
<evidence type="ECO:0000256" key="4">
    <source>
        <dbReference type="ARBA" id="ARBA00023136"/>
    </source>
</evidence>
<dbReference type="Proteomes" id="UP001059971">
    <property type="component" value="Chromosome 1"/>
</dbReference>
<proteinExistence type="predicted"/>
<dbReference type="InterPro" id="IPR007452">
    <property type="entry name" value="TamB_C"/>
</dbReference>
<evidence type="ECO:0000256" key="1">
    <source>
        <dbReference type="ARBA" id="ARBA00004167"/>
    </source>
</evidence>
<protein>
    <recommendedName>
        <fullName evidence="6">Translocation and assembly module TamB C-terminal domain-containing protein</fullName>
    </recommendedName>
</protein>
<organism evidence="7 8">
    <name type="scientific">Sphingomonas bisphenolicum</name>
    <dbReference type="NCBI Taxonomy" id="296544"/>
    <lineage>
        <taxon>Bacteria</taxon>
        <taxon>Pseudomonadati</taxon>
        <taxon>Pseudomonadota</taxon>
        <taxon>Alphaproteobacteria</taxon>
        <taxon>Sphingomonadales</taxon>
        <taxon>Sphingomonadaceae</taxon>
        <taxon>Sphingomonas</taxon>
    </lineage>
</organism>
<dbReference type="EMBL" id="AP018817">
    <property type="protein sequence ID" value="BBF68161.1"/>
    <property type="molecule type" value="Genomic_DNA"/>
</dbReference>
<feature type="transmembrane region" description="Helical" evidence="5">
    <location>
        <begin position="29"/>
        <end position="51"/>
    </location>
</feature>
<dbReference type="Pfam" id="PF04357">
    <property type="entry name" value="TamB"/>
    <property type="match status" value="1"/>
</dbReference>
<keyword evidence="3 5" id="KW-1133">Transmembrane helix</keyword>
<sequence>MAQDDIMPAGDDATQTIVIREKRPLWQKIAIGLIGLILALVLLAGGLLLGLNTQPGKKFLIQQIAALQMESGMKIEVGRIDGSIYSDMTIHDLVLRDPKGVFAVSPKVHVVWRPFRYVNNHISVSLLETPLVVLARSPQFNVVASDPNAPILPDLDIDVDRMKIGKFILAKPVIGQKREIAIDGVTHIADGRAILSADAIVDSGDRLQAKLDAVPDQNRLAMSGTLTAPKGGVIAAMTGLTDGVTATLDGKGTWQAWDGRVVATSPKGELANIALSARNGNFTAKGPVRPGLVFAGTVDRLTAPQLDVDLFAGLNERRVNIKGTLRSPAMSADAQGLIDLGKSQFSALRINAALLTPGAIMEKVKGRDVRASIILDGPMATPFIDYDITAKSLAFDATGIENLKASGRAVIDSDRIRIPISATATRVTGLNAAAGGLLQNLRVKGDFAYAAGKLISDNLKIDSDRVDATAIVLADLDNALYRGALKGRVNDYKIDGVGIVNLNTDVELVPGPKGGFGLSGRFGVRTARWENASVRDFLGGNAVASGKIGMTPEGKFTLAGLKGAAPNFTIHSGSGSYDTDGQVAFDATASSKQYGPLALTVRGTMERPQAVLRAARPNVGVQLTDVVAKLNGEAAGYRLEATGGSPYGPFFANVLIRTAKGPLTIDVTKARFAGVDMNGRIQQSPAGPFTGQLAMNGSGITGAIRLAAVGKVQGVDVNATASNAKLPGEADVVIGRAIVTASMLLTEQPQIKADAQIANAAYGAYVVRKARARIDYQGGRGRAQLVADGSSGVPFSIAANAALRPNLYAVALQGKAANIDFRLAQPAIIRSEPGGYRLEPATLVLPQGKVDLAGRFGDTTVAQARFKDFDLAIANMAAPGLGIGGRMTGTLDYAQKGSAFPTATTRLAINDFRRSSLTAVSDPVSMSVEGKLSSAGGDLRGLIREGSSTLGRFTATLAPPGAGASWAEQLQNAPLGGGIRYAGPADVLFSFAGLADQQLTGGLAVAADFSGRLSDPRLNGVVRANALTYENETFGTRVTQMKLDGRFTNDHLEIRDFSGRAGDGTVQASGNVGLAAASGFPMDIAVKLNRARLARSEAITSVVSGTINISNSPANGGLIKGDLNLPETRYKVAWQGGTEIRQLAGVRRNGEGGDALDQRLAARKAAAAKPADWKLDIRVKADNEIYVTGMGLDSEWKTNMRITGTTANPRIIGKIEVIRGRYSFSGHQFDLEQGVITFNGPMMNPILAIKAQTRIDTVTAGIQVTGSAQQPDIAFISTPTLPQDEILSRILFGDNVANLSPMQAVQLAAALNGLRGSSGGLNPMGKLQGASGIDRIGIVGGDDTTGRGTSLAVGQHISNNIYVEVITDSKGFTATQLEIALSKTLSLLSKTGTNAGSSANLRYSKDY</sequence>
<keyword evidence="8" id="KW-1185">Reference proteome</keyword>
<name>A0ABM7FWZ6_9SPHN</name>
<keyword evidence="4 5" id="KW-0472">Membrane</keyword>
<reference evidence="7" key="1">
    <citation type="submission" date="2018-07" db="EMBL/GenBank/DDBJ databases">
        <title>Complete genome sequence of Sphingomonas bisphenolicum strain AO1, a bisphenol A degradative bacterium isolated from Japanese farm field.</title>
        <authorList>
            <person name="Murakami M."/>
            <person name="Koh M."/>
            <person name="Koba S."/>
            <person name="Matsumura Y."/>
        </authorList>
    </citation>
    <scope>NUCLEOTIDE SEQUENCE</scope>
    <source>
        <strain evidence="7">AO1</strain>
    </source>
</reference>
<feature type="domain" description="Translocation and assembly module TamB C-terminal" evidence="6">
    <location>
        <begin position="1057"/>
        <end position="1407"/>
    </location>
</feature>
<keyword evidence="2 5" id="KW-0812">Transmembrane</keyword>
<dbReference type="PANTHER" id="PTHR36985:SF1">
    <property type="entry name" value="TRANSLOCATION AND ASSEMBLY MODULE SUBUNIT TAMB"/>
    <property type="match status" value="1"/>
</dbReference>
<gene>
    <name evidence="7" type="ORF">SBA_ch1_03610</name>
</gene>
<evidence type="ECO:0000256" key="3">
    <source>
        <dbReference type="ARBA" id="ARBA00022989"/>
    </source>
</evidence>
<dbReference type="PANTHER" id="PTHR36985">
    <property type="entry name" value="TRANSLOCATION AND ASSEMBLY MODULE SUBUNIT TAMB"/>
    <property type="match status" value="1"/>
</dbReference>
<accession>A0ABM7FWZ6</accession>
<evidence type="ECO:0000256" key="5">
    <source>
        <dbReference type="SAM" id="Phobius"/>
    </source>
</evidence>
<evidence type="ECO:0000256" key="2">
    <source>
        <dbReference type="ARBA" id="ARBA00022692"/>
    </source>
</evidence>